<evidence type="ECO:0000256" key="3">
    <source>
        <dbReference type="ARBA" id="ARBA00022692"/>
    </source>
</evidence>
<reference evidence="7 8" key="1">
    <citation type="submission" date="2020-02" db="EMBL/GenBank/DDBJ databases">
        <title>Comparative genomics of sulfur disproportionating microorganisms.</title>
        <authorList>
            <person name="Ward L.M."/>
            <person name="Bertran E."/>
            <person name="Johnston D.T."/>
        </authorList>
    </citation>
    <scope>NUCLEOTIDE SEQUENCE [LARGE SCALE GENOMIC DNA]</scope>
    <source>
        <strain evidence="7 8">DSM 100025</strain>
    </source>
</reference>
<proteinExistence type="predicted"/>
<feature type="transmembrane region" description="Helical" evidence="6">
    <location>
        <begin position="207"/>
        <end position="230"/>
    </location>
</feature>
<feature type="transmembrane region" description="Helical" evidence="6">
    <location>
        <begin position="366"/>
        <end position="385"/>
    </location>
</feature>
<feature type="transmembrane region" description="Helical" evidence="6">
    <location>
        <begin position="98"/>
        <end position="121"/>
    </location>
</feature>
<dbReference type="NCBIfam" id="NF037997">
    <property type="entry name" value="Na_Pi_symport"/>
    <property type="match status" value="2"/>
</dbReference>
<evidence type="ECO:0000256" key="1">
    <source>
        <dbReference type="ARBA" id="ARBA00004651"/>
    </source>
</evidence>
<name>A0A6N9TKD2_DISTH</name>
<comment type="caution">
    <text evidence="7">The sequence shown here is derived from an EMBL/GenBank/DDBJ whole genome shotgun (WGS) entry which is preliminary data.</text>
</comment>
<dbReference type="PANTHER" id="PTHR10010">
    <property type="entry name" value="SOLUTE CARRIER FAMILY 34 SODIUM PHOSPHATE , MEMBER 2-RELATED"/>
    <property type="match status" value="1"/>
</dbReference>
<feature type="transmembrane region" description="Helical" evidence="6">
    <location>
        <begin position="133"/>
        <end position="154"/>
    </location>
</feature>
<keyword evidence="2" id="KW-1003">Cell membrane</keyword>
<evidence type="ECO:0000313" key="7">
    <source>
        <dbReference type="EMBL" id="NDY41705.1"/>
    </source>
</evidence>
<feature type="transmembrane region" description="Helical" evidence="6">
    <location>
        <begin position="56"/>
        <end position="78"/>
    </location>
</feature>
<evidence type="ECO:0000256" key="5">
    <source>
        <dbReference type="ARBA" id="ARBA00023136"/>
    </source>
</evidence>
<gene>
    <name evidence="7" type="ORF">G3N55_02405</name>
</gene>
<dbReference type="PANTHER" id="PTHR10010:SF46">
    <property type="entry name" value="SODIUM-DEPENDENT PHOSPHATE TRANSPORT PROTEIN 2B"/>
    <property type="match status" value="1"/>
</dbReference>
<evidence type="ECO:0000256" key="2">
    <source>
        <dbReference type="ARBA" id="ARBA00022475"/>
    </source>
</evidence>
<dbReference type="GO" id="GO:0005436">
    <property type="term" value="F:sodium:phosphate symporter activity"/>
    <property type="evidence" value="ECO:0007669"/>
    <property type="project" value="InterPro"/>
</dbReference>
<dbReference type="AlphaFoldDB" id="A0A6N9TKD2"/>
<dbReference type="Pfam" id="PF02690">
    <property type="entry name" value="Na_Pi_cotrans"/>
    <property type="match status" value="2"/>
</dbReference>
<dbReference type="EMBL" id="JAAGRR010000014">
    <property type="protein sequence ID" value="NDY41705.1"/>
    <property type="molecule type" value="Genomic_DNA"/>
</dbReference>
<dbReference type="Proteomes" id="UP000469346">
    <property type="component" value="Unassembled WGS sequence"/>
</dbReference>
<dbReference type="GO" id="GO:0044341">
    <property type="term" value="P:sodium-dependent phosphate transport"/>
    <property type="evidence" value="ECO:0007669"/>
    <property type="project" value="InterPro"/>
</dbReference>
<dbReference type="RefSeq" id="WP_163297860.1">
    <property type="nucleotide sequence ID" value="NZ_JAAGRR010000014.1"/>
</dbReference>
<evidence type="ECO:0000313" key="8">
    <source>
        <dbReference type="Proteomes" id="UP000469346"/>
    </source>
</evidence>
<keyword evidence="5 6" id="KW-0472">Membrane</keyword>
<keyword evidence="8" id="KW-1185">Reference proteome</keyword>
<feature type="transmembrane region" description="Helical" evidence="6">
    <location>
        <begin position="322"/>
        <end position="345"/>
    </location>
</feature>
<keyword evidence="3 6" id="KW-0812">Transmembrane</keyword>
<evidence type="ECO:0000256" key="6">
    <source>
        <dbReference type="SAM" id="Phobius"/>
    </source>
</evidence>
<evidence type="ECO:0008006" key="9">
    <source>
        <dbReference type="Google" id="ProtNLM"/>
    </source>
</evidence>
<protein>
    <recommendedName>
        <fullName evidence="9">Na/Pi cotransporter family protein</fullName>
    </recommendedName>
</protein>
<dbReference type="GO" id="GO:0005886">
    <property type="term" value="C:plasma membrane"/>
    <property type="evidence" value="ECO:0007669"/>
    <property type="project" value="UniProtKB-SubCell"/>
</dbReference>
<dbReference type="InterPro" id="IPR003841">
    <property type="entry name" value="Na/Pi_transpt"/>
</dbReference>
<feature type="transmembrane region" description="Helical" evidence="6">
    <location>
        <begin position="242"/>
        <end position="265"/>
    </location>
</feature>
<keyword evidence="4 6" id="KW-1133">Transmembrane helix</keyword>
<accession>A0A6N9TKD2</accession>
<organism evidence="7 8">
    <name type="scientific">Dissulfurirhabdus thermomarina</name>
    <dbReference type="NCBI Taxonomy" id="1765737"/>
    <lineage>
        <taxon>Bacteria</taxon>
        <taxon>Deltaproteobacteria</taxon>
        <taxon>Dissulfurirhabdaceae</taxon>
        <taxon>Dissulfurirhabdus</taxon>
    </lineage>
</organism>
<evidence type="ECO:0000256" key="4">
    <source>
        <dbReference type="ARBA" id="ARBA00022989"/>
    </source>
</evidence>
<feature type="transmembrane region" description="Helical" evidence="6">
    <location>
        <begin position="20"/>
        <end position="44"/>
    </location>
</feature>
<sequence length="398" mass="41284">MPRPPLPARPGRSVLERLRGPALFVAFLCLLYAFFLSIGGMQAAFKGMGAGFSRSLFTLTHNPVVGLFVGILSTSLIQSSSTTTSLVVALVASGALDVTHAIPIVMGANIGTSVTNTLVSLGHITRSSEFRRAFAAATVHDFFNLLTVTVLLPVEMATGYLARTSTLLAEAFSRAGGLTFTSPVKAVTKPVIHAVHGAFEAGLGEPLAGICLLAAGFVVLFAALAGIVKVMRLLLMGRLEVAFNRFVGGSALGGMGIGLVCTALVQSSSVTTSLLVPLAGAGILGIRQVFPVTLGANVGTTVTALLAAMAVETQGGGPSGGLVVALSHLLFNLTGIALIYPVERIRRIPINLARRLALAATRKKRVAFYYVLGVFFLAPLLLIGITDFQGLVRLFGGA</sequence>
<comment type="subcellular location">
    <subcellularLocation>
        <location evidence="1">Cell membrane</location>
        <topology evidence="1">Multi-pass membrane protein</topology>
    </subcellularLocation>
</comment>